<dbReference type="EMBL" id="CP002691">
    <property type="protein sequence ID" value="AEE53091.1"/>
    <property type="molecule type" value="Genomic_DNA"/>
</dbReference>
<dbReference type="OrthoDB" id="9801426at2"/>
<evidence type="ECO:0000259" key="1">
    <source>
        <dbReference type="Pfam" id="PF01261"/>
    </source>
</evidence>
<feature type="domain" description="Xylose isomerase-like TIM barrel" evidence="1">
    <location>
        <begin position="22"/>
        <end position="272"/>
    </location>
</feature>
<dbReference type="AlphaFoldDB" id="F4L631"/>
<gene>
    <name evidence="2" type="ordered locus">Halhy_5266</name>
</gene>
<accession>F4L631</accession>
<dbReference type="Pfam" id="PF01261">
    <property type="entry name" value="AP_endonuc_2"/>
    <property type="match status" value="1"/>
</dbReference>
<dbReference type="eggNOG" id="COG1082">
    <property type="taxonomic scope" value="Bacteria"/>
</dbReference>
<dbReference type="Gene3D" id="3.20.20.150">
    <property type="entry name" value="Divalent-metal-dependent TIM barrel enzymes"/>
    <property type="match status" value="1"/>
</dbReference>
<organism evidence="2 3">
    <name type="scientific">Haliscomenobacter hydrossis (strain ATCC 27775 / DSM 1100 / LMG 10767 / O)</name>
    <dbReference type="NCBI Taxonomy" id="760192"/>
    <lineage>
        <taxon>Bacteria</taxon>
        <taxon>Pseudomonadati</taxon>
        <taxon>Bacteroidota</taxon>
        <taxon>Saprospiria</taxon>
        <taxon>Saprospirales</taxon>
        <taxon>Haliscomenobacteraceae</taxon>
        <taxon>Haliscomenobacter</taxon>
    </lineage>
</organism>
<reference key="2">
    <citation type="submission" date="2011-04" db="EMBL/GenBank/DDBJ databases">
        <title>Complete sequence of chromosome of Haliscomenobacter hydrossis DSM 1100.</title>
        <authorList>
            <consortium name="US DOE Joint Genome Institute (JGI-PGF)"/>
            <person name="Lucas S."/>
            <person name="Han J."/>
            <person name="Lapidus A."/>
            <person name="Bruce D."/>
            <person name="Goodwin L."/>
            <person name="Pitluck S."/>
            <person name="Peters L."/>
            <person name="Kyrpides N."/>
            <person name="Mavromatis K."/>
            <person name="Ivanova N."/>
            <person name="Ovchinnikova G."/>
            <person name="Pagani I."/>
            <person name="Daligault H."/>
            <person name="Detter J.C."/>
            <person name="Han C."/>
            <person name="Land M."/>
            <person name="Hauser L."/>
            <person name="Markowitz V."/>
            <person name="Cheng J.-F."/>
            <person name="Hugenholtz P."/>
            <person name="Woyke T."/>
            <person name="Wu D."/>
            <person name="Verbarg S."/>
            <person name="Frueling A."/>
            <person name="Brambilla E."/>
            <person name="Klenk H.-P."/>
            <person name="Eisen J.A."/>
        </authorList>
    </citation>
    <scope>NUCLEOTIDE SEQUENCE</scope>
    <source>
        <strain>DSM 1100</strain>
    </source>
</reference>
<dbReference type="PANTHER" id="PTHR12110">
    <property type="entry name" value="HYDROXYPYRUVATE ISOMERASE"/>
    <property type="match status" value="1"/>
</dbReference>
<protein>
    <submittedName>
        <fullName evidence="2">Xylose isomerase domain-containing protein TIM barrel</fullName>
    </submittedName>
</protein>
<dbReference type="STRING" id="760192.Halhy_5266"/>
<reference evidence="2 3" key="1">
    <citation type="journal article" date="2011" name="Stand. Genomic Sci.">
        <title>Complete genome sequence of Haliscomenobacter hydrossis type strain (O).</title>
        <authorList>
            <consortium name="US DOE Joint Genome Institute (JGI-PGF)"/>
            <person name="Daligault H."/>
            <person name="Lapidus A."/>
            <person name="Zeytun A."/>
            <person name="Nolan M."/>
            <person name="Lucas S."/>
            <person name="Del Rio T.G."/>
            <person name="Tice H."/>
            <person name="Cheng J.F."/>
            <person name="Tapia R."/>
            <person name="Han C."/>
            <person name="Goodwin L."/>
            <person name="Pitluck S."/>
            <person name="Liolios K."/>
            <person name="Pagani I."/>
            <person name="Ivanova N."/>
            <person name="Huntemann M."/>
            <person name="Mavromatis K."/>
            <person name="Mikhailova N."/>
            <person name="Pati A."/>
            <person name="Chen A."/>
            <person name="Palaniappan K."/>
            <person name="Land M."/>
            <person name="Hauser L."/>
            <person name="Brambilla E.M."/>
            <person name="Rohde M."/>
            <person name="Verbarg S."/>
            <person name="Goker M."/>
            <person name="Bristow J."/>
            <person name="Eisen J.A."/>
            <person name="Markowitz V."/>
            <person name="Hugenholtz P."/>
            <person name="Kyrpides N.C."/>
            <person name="Klenk H.P."/>
            <person name="Woyke T."/>
        </authorList>
    </citation>
    <scope>NUCLEOTIDE SEQUENCE [LARGE SCALE GENOMIC DNA]</scope>
    <source>
        <strain evidence="3">ATCC 27775 / DSM 1100 / LMG 10767 / O</strain>
    </source>
</reference>
<keyword evidence="2" id="KW-0413">Isomerase</keyword>
<dbReference type="Proteomes" id="UP000008461">
    <property type="component" value="Chromosome"/>
</dbReference>
<dbReference type="InterPro" id="IPR013022">
    <property type="entry name" value="Xyl_isomerase-like_TIM-brl"/>
</dbReference>
<sequence>MQIGMNLLLWGTDITPALFPILDEIKSLGFAGVEVPIFNFNPADWHVWRQKLDDLGLQRLAVAINGPDANPLSADASMRAHALDNNKKALDCAAVIGAKLLMGPIHSALGVFTGQPATQEEWQRGVAHIRALAEYAATKNITLGIEYLNRFETYLFTCTDDMLRFVDEVNHPHCKIMFDTFHANIEEKDIPAALQKCGDRLVHVQLSENDRSTVGQGHVDFEKIIATLKSMDYQGMLSIEAFSMKLAAANIWRPMFESETQLMRDSITYLKQLL</sequence>
<proteinExistence type="predicted"/>
<dbReference type="InterPro" id="IPR036237">
    <property type="entry name" value="Xyl_isomerase-like_sf"/>
</dbReference>
<dbReference type="PANTHER" id="PTHR12110:SF41">
    <property type="entry name" value="INOSOSE DEHYDRATASE"/>
    <property type="match status" value="1"/>
</dbReference>
<dbReference type="RefSeq" id="WP_013767626.1">
    <property type="nucleotide sequence ID" value="NC_015510.1"/>
</dbReference>
<dbReference type="InterPro" id="IPR050312">
    <property type="entry name" value="IolE/XylAMocC-like"/>
</dbReference>
<dbReference type="HOGENOM" id="CLU_050006_8_2_10"/>
<dbReference type="KEGG" id="hhy:Halhy_5266"/>
<keyword evidence="3" id="KW-1185">Reference proteome</keyword>
<evidence type="ECO:0000313" key="3">
    <source>
        <dbReference type="Proteomes" id="UP000008461"/>
    </source>
</evidence>
<dbReference type="SUPFAM" id="SSF51658">
    <property type="entry name" value="Xylose isomerase-like"/>
    <property type="match status" value="1"/>
</dbReference>
<dbReference type="GO" id="GO:0016853">
    <property type="term" value="F:isomerase activity"/>
    <property type="evidence" value="ECO:0007669"/>
    <property type="project" value="UniProtKB-KW"/>
</dbReference>
<evidence type="ECO:0000313" key="2">
    <source>
        <dbReference type="EMBL" id="AEE53091.1"/>
    </source>
</evidence>
<name>F4L631_HALH1</name>